<comment type="subcellular location">
    <subcellularLocation>
        <location evidence="1">Cell membrane</location>
        <topology evidence="1">Multi-pass membrane protein</topology>
    </subcellularLocation>
</comment>
<dbReference type="RefSeq" id="WP_129088110.1">
    <property type="nucleotide sequence ID" value="NZ_CP053836.1"/>
</dbReference>
<sequence>MGITDLYLFIIAGLLLNITPGADMLYILKSSFQRGFKGGVVSSFGVSFGCFVHVFLAASGLSALLHSSDTAFMIVKYLGVIYLIYLGVSLLISVEKKIDINVNQKDTQKIKKLFWQGFFINVLNPKVALFFITFLPQFIDINSQHKVLAPFILGVIFIFFGTIVNITISFFAIRVSSNMRVSTFISTLVKKVVGLLFIGFGLKLAMEKI</sequence>
<proteinExistence type="predicted"/>
<dbReference type="PIRSF" id="PIRSF006324">
    <property type="entry name" value="LeuE"/>
    <property type="match status" value="1"/>
</dbReference>
<dbReference type="InterPro" id="IPR001123">
    <property type="entry name" value="LeuE-type"/>
</dbReference>
<protein>
    <submittedName>
        <fullName evidence="7">Lysine transporter LysE</fullName>
    </submittedName>
</protein>
<dbReference type="Proteomes" id="UP000289758">
    <property type="component" value="Unassembled WGS sequence"/>
</dbReference>
<evidence type="ECO:0000256" key="5">
    <source>
        <dbReference type="ARBA" id="ARBA00023136"/>
    </source>
</evidence>
<organism evidence="7 8">
    <name type="scientific">Halarcobacter ebronensis</name>
    <dbReference type="NCBI Taxonomy" id="1462615"/>
    <lineage>
        <taxon>Bacteria</taxon>
        <taxon>Pseudomonadati</taxon>
        <taxon>Campylobacterota</taxon>
        <taxon>Epsilonproteobacteria</taxon>
        <taxon>Campylobacterales</taxon>
        <taxon>Arcobacteraceae</taxon>
        <taxon>Halarcobacter</taxon>
    </lineage>
</organism>
<dbReference type="GO" id="GO:0005886">
    <property type="term" value="C:plasma membrane"/>
    <property type="evidence" value="ECO:0007669"/>
    <property type="project" value="UniProtKB-SubCell"/>
</dbReference>
<feature type="transmembrane region" description="Helical" evidence="6">
    <location>
        <begin position="184"/>
        <end position="206"/>
    </location>
</feature>
<reference evidence="7 8" key="1">
    <citation type="submission" date="2017-10" db="EMBL/GenBank/DDBJ databases">
        <title>Genomics of the genus Arcobacter.</title>
        <authorList>
            <person name="Perez-Cataluna A."/>
            <person name="Figueras M.J."/>
        </authorList>
    </citation>
    <scope>NUCLEOTIDE SEQUENCE [LARGE SCALE GENOMIC DNA]</scope>
    <source>
        <strain evidence="7 8">CECT 8441</strain>
    </source>
</reference>
<dbReference type="PANTHER" id="PTHR30086:SF20">
    <property type="entry name" value="ARGININE EXPORTER PROTEIN ARGO-RELATED"/>
    <property type="match status" value="1"/>
</dbReference>
<dbReference type="AlphaFoldDB" id="A0A4Q1AMB8"/>
<keyword evidence="8" id="KW-1185">Reference proteome</keyword>
<feature type="transmembrane region" description="Helical" evidence="6">
    <location>
        <begin position="40"/>
        <end position="65"/>
    </location>
</feature>
<evidence type="ECO:0000256" key="6">
    <source>
        <dbReference type="SAM" id="Phobius"/>
    </source>
</evidence>
<dbReference type="EMBL" id="PDKK01000014">
    <property type="protein sequence ID" value="RXK02847.1"/>
    <property type="molecule type" value="Genomic_DNA"/>
</dbReference>
<accession>A0A4Q1AMB8</accession>
<evidence type="ECO:0000256" key="2">
    <source>
        <dbReference type="ARBA" id="ARBA00022475"/>
    </source>
</evidence>
<evidence type="ECO:0000313" key="7">
    <source>
        <dbReference type="EMBL" id="RXK02847.1"/>
    </source>
</evidence>
<dbReference type="Pfam" id="PF01810">
    <property type="entry name" value="LysE"/>
    <property type="match status" value="1"/>
</dbReference>
<keyword evidence="4 6" id="KW-1133">Transmembrane helix</keyword>
<evidence type="ECO:0000256" key="4">
    <source>
        <dbReference type="ARBA" id="ARBA00022989"/>
    </source>
</evidence>
<keyword evidence="3 6" id="KW-0812">Transmembrane</keyword>
<dbReference type="PANTHER" id="PTHR30086">
    <property type="entry name" value="ARGININE EXPORTER PROTEIN ARGO"/>
    <property type="match status" value="1"/>
</dbReference>
<feature type="transmembrane region" description="Helical" evidence="6">
    <location>
        <begin position="113"/>
        <end position="135"/>
    </location>
</feature>
<evidence type="ECO:0000256" key="1">
    <source>
        <dbReference type="ARBA" id="ARBA00004651"/>
    </source>
</evidence>
<keyword evidence="5 6" id="KW-0472">Membrane</keyword>
<feature type="transmembrane region" description="Helical" evidence="6">
    <location>
        <begin position="6"/>
        <end position="28"/>
    </location>
</feature>
<keyword evidence="2" id="KW-1003">Cell membrane</keyword>
<dbReference type="OrthoDB" id="5340182at2"/>
<evidence type="ECO:0000256" key="3">
    <source>
        <dbReference type="ARBA" id="ARBA00022692"/>
    </source>
</evidence>
<feature type="transmembrane region" description="Helical" evidence="6">
    <location>
        <begin position="147"/>
        <end position="172"/>
    </location>
</feature>
<name>A0A4Q1AMB8_9BACT</name>
<dbReference type="GO" id="GO:0015171">
    <property type="term" value="F:amino acid transmembrane transporter activity"/>
    <property type="evidence" value="ECO:0007669"/>
    <property type="project" value="TreeGrafter"/>
</dbReference>
<comment type="caution">
    <text evidence="7">The sequence shown here is derived from an EMBL/GenBank/DDBJ whole genome shotgun (WGS) entry which is preliminary data.</text>
</comment>
<feature type="transmembrane region" description="Helical" evidence="6">
    <location>
        <begin position="71"/>
        <end position="92"/>
    </location>
</feature>
<gene>
    <name evidence="7" type="ORF">CRV07_13245</name>
</gene>
<evidence type="ECO:0000313" key="8">
    <source>
        <dbReference type="Proteomes" id="UP000289758"/>
    </source>
</evidence>